<dbReference type="InterPro" id="IPR011993">
    <property type="entry name" value="PH-like_dom_sf"/>
</dbReference>
<comment type="caution">
    <text evidence="3">The sequence shown here is derived from an EMBL/GenBank/DDBJ whole genome shotgun (WGS) entry which is preliminary data.</text>
</comment>
<dbReference type="GO" id="GO:0001881">
    <property type="term" value="P:receptor recycling"/>
    <property type="evidence" value="ECO:0007669"/>
    <property type="project" value="TreeGrafter"/>
</dbReference>
<evidence type="ECO:0000259" key="2">
    <source>
        <dbReference type="PROSITE" id="PS50003"/>
    </source>
</evidence>
<protein>
    <recommendedName>
        <fullName evidence="1">Pleckstrin homology domain-containing family J member 1</fullName>
    </recommendedName>
</protein>
<dbReference type="Pfam" id="PF00169">
    <property type="entry name" value="PH"/>
    <property type="match status" value="1"/>
</dbReference>
<dbReference type="Gene3D" id="2.30.29.30">
    <property type="entry name" value="Pleckstrin-homology domain (PH domain)/Phosphotyrosine-binding domain (PTB)"/>
    <property type="match status" value="1"/>
</dbReference>
<sequence length="253" mass="28828">MRFNENEVMALAFQTPEWEGKLQYKAPSRGHTSFSRGSDYKDRWFRLRANCLFYFRLGPGTTGSDRPPLGTEPMGLLLLEGSHVEQEGYDLATIHAFSIAFPNEGGVGSGKRHLFLADSGLHLRQWISALKTARYDRLREKLVHLQIKIRNRTGKDPLMGTGFEYNHLFTTSLPSQVIVPNFFSEEGQGQSPKAKPRKAKIKSNFQSHVVERWEPPRPEHELETQLAEVNLKEARQKASFQSHLVPEGQLIDL</sequence>
<organism evidence="3 4">
    <name type="scientific">Tigriopus californicus</name>
    <name type="common">Marine copepod</name>
    <dbReference type="NCBI Taxonomy" id="6832"/>
    <lineage>
        <taxon>Eukaryota</taxon>
        <taxon>Metazoa</taxon>
        <taxon>Ecdysozoa</taxon>
        <taxon>Arthropoda</taxon>
        <taxon>Crustacea</taxon>
        <taxon>Multicrustacea</taxon>
        <taxon>Hexanauplia</taxon>
        <taxon>Copepoda</taxon>
        <taxon>Harpacticoida</taxon>
        <taxon>Harpacticidae</taxon>
        <taxon>Tigriopus</taxon>
    </lineage>
</organism>
<dbReference type="InterPro" id="IPR045188">
    <property type="entry name" value="Boi1/Boi2-like"/>
</dbReference>
<feature type="domain" description="PH" evidence="2">
    <location>
        <begin position="15"/>
        <end position="135"/>
    </location>
</feature>
<dbReference type="GO" id="GO:0005829">
    <property type="term" value="C:cytosol"/>
    <property type="evidence" value="ECO:0007669"/>
    <property type="project" value="GOC"/>
</dbReference>
<reference evidence="3 4" key="1">
    <citation type="journal article" date="2018" name="Nat. Ecol. Evol.">
        <title>Genomic signatures of mitonuclear coevolution across populations of Tigriopus californicus.</title>
        <authorList>
            <person name="Barreto F.S."/>
            <person name="Watson E.T."/>
            <person name="Lima T.G."/>
            <person name="Willett C.S."/>
            <person name="Edmands S."/>
            <person name="Li W."/>
            <person name="Burton R.S."/>
        </authorList>
    </citation>
    <scope>NUCLEOTIDE SEQUENCE [LARGE SCALE GENOMIC DNA]</scope>
    <source>
        <strain evidence="3 4">San Diego</strain>
    </source>
</reference>
<evidence type="ECO:0000256" key="1">
    <source>
        <dbReference type="ARBA" id="ARBA00041004"/>
    </source>
</evidence>
<proteinExistence type="predicted"/>
<dbReference type="AlphaFoldDB" id="A0A553PAK0"/>
<dbReference type="OrthoDB" id="10055808at2759"/>
<dbReference type="GO" id="GO:0007032">
    <property type="term" value="P:endosome organization"/>
    <property type="evidence" value="ECO:0007669"/>
    <property type="project" value="TreeGrafter"/>
</dbReference>
<dbReference type="SMART" id="SM00233">
    <property type="entry name" value="PH"/>
    <property type="match status" value="1"/>
</dbReference>
<dbReference type="PROSITE" id="PS50003">
    <property type="entry name" value="PH_DOMAIN"/>
    <property type="match status" value="1"/>
</dbReference>
<dbReference type="Proteomes" id="UP000318571">
    <property type="component" value="Chromosome 2"/>
</dbReference>
<dbReference type="GO" id="GO:0055037">
    <property type="term" value="C:recycling endosome"/>
    <property type="evidence" value="ECO:0007669"/>
    <property type="project" value="TreeGrafter"/>
</dbReference>
<name>A0A553PAK0_TIGCA</name>
<dbReference type="GO" id="GO:0005802">
    <property type="term" value="C:trans-Golgi network"/>
    <property type="evidence" value="ECO:0007669"/>
    <property type="project" value="TreeGrafter"/>
</dbReference>
<dbReference type="STRING" id="6832.A0A553PAK0"/>
<dbReference type="EMBL" id="VCGU01000005">
    <property type="protein sequence ID" value="TRY74688.1"/>
    <property type="molecule type" value="Genomic_DNA"/>
</dbReference>
<gene>
    <name evidence="3" type="ORF">TCAL_08375</name>
</gene>
<dbReference type="InterPro" id="IPR001849">
    <property type="entry name" value="PH_domain"/>
</dbReference>
<accession>A0A553PAK0</accession>
<dbReference type="SUPFAM" id="SSF50729">
    <property type="entry name" value="PH domain-like"/>
    <property type="match status" value="1"/>
</dbReference>
<dbReference type="PANTHER" id="PTHR22902">
    <property type="entry name" value="SESQUIPEDALIAN"/>
    <property type="match status" value="1"/>
</dbReference>
<dbReference type="PANTHER" id="PTHR22902:SF9">
    <property type="entry name" value="PLECKSTRIN HOMOLOGY DOMAIN-CONTAINING FAMILY J MEMBER 1"/>
    <property type="match status" value="1"/>
</dbReference>
<keyword evidence="4" id="KW-1185">Reference proteome</keyword>
<evidence type="ECO:0000313" key="3">
    <source>
        <dbReference type="EMBL" id="TRY74688.1"/>
    </source>
</evidence>
<dbReference type="GO" id="GO:0005769">
    <property type="term" value="C:early endosome"/>
    <property type="evidence" value="ECO:0007669"/>
    <property type="project" value="TreeGrafter"/>
</dbReference>
<dbReference type="GO" id="GO:0042147">
    <property type="term" value="P:retrograde transport, endosome to Golgi"/>
    <property type="evidence" value="ECO:0007669"/>
    <property type="project" value="TreeGrafter"/>
</dbReference>
<evidence type="ECO:0000313" key="4">
    <source>
        <dbReference type="Proteomes" id="UP000318571"/>
    </source>
</evidence>